<keyword evidence="2" id="KW-0675">Receptor</keyword>
<evidence type="ECO:0000256" key="1">
    <source>
        <dbReference type="SAM" id="MobiDB-lite"/>
    </source>
</evidence>
<name>A0AAD9FJ38_DISEL</name>
<feature type="compositionally biased region" description="Basic and acidic residues" evidence="1">
    <location>
        <begin position="1"/>
        <end position="19"/>
    </location>
</feature>
<feature type="non-terminal residue" evidence="2">
    <location>
        <position position="156"/>
    </location>
</feature>
<accession>A0AAD9FJ38</accession>
<keyword evidence="3" id="KW-1185">Reference proteome</keyword>
<sequence length="156" mass="17032">FDSRAAQHPRTPTEKEFPHDASAITKVQLNAKQIRSKGLGGSPATRTLSSGIETGDLEESSSGPSSSPSLERSNDSPQPESSESSESLPAAVVKHRRDLLQIDGLVKNHLQAYLGYSKWYLKNHQQSETEQVAVKRRKEAEDNGYVSFAAPADVEN</sequence>
<proteinExistence type="predicted"/>
<protein>
    <submittedName>
        <fullName evidence="2">LRR receptor-like serine/threonine-protein kinase</fullName>
    </submittedName>
</protein>
<organism evidence="2 3">
    <name type="scientific">Dissostichus eleginoides</name>
    <name type="common">Patagonian toothfish</name>
    <name type="synonym">Dissostichus amissus</name>
    <dbReference type="NCBI Taxonomy" id="100907"/>
    <lineage>
        <taxon>Eukaryota</taxon>
        <taxon>Metazoa</taxon>
        <taxon>Chordata</taxon>
        <taxon>Craniata</taxon>
        <taxon>Vertebrata</taxon>
        <taxon>Euteleostomi</taxon>
        <taxon>Actinopterygii</taxon>
        <taxon>Neopterygii</taxon>
        <taxon>Teleostei</taxon>
        <taxon>Neoteleostei</taxon>
        <taxon>Acanthomorphata</taxon>
        <taxon>Eupercaria</taxon>
        <taxon>Perciformes</taxon>
        <taxon>Notothenioidei</taxon>
        <taxon>Nototheniidae</taxon>
        <taxon>Dissostichus</taxon>
    </lineage>
</organism>
<dbReference type="Proteomes" id="UP001228049">
    <property type="component" value="Unassembled WGS sequence"/>
</dbReference>
<feature type="compositionally biased region" description="Low complexity" evidence="1">
    <location>
        <begin position="60"/>
        <end position="87"/>
    </location>
</feature>
<feature type="region of interest" description="Disordered" evidence="1">
    <location>
        <begin position="34"/>
        <end position="90"/>
    </location>
</feature>
<dbReference type="EMBL" id="JASDAP010000004">
    <property type="protein sequence ID" value="KAK1903679.1"/>
    <property type="molecule type" value="Genomic_DNA"/>
</dbReference>
<keyword evidence="2" id="KW-0808">Transferase</keyword>
<evidence type="ECO:0000313" key="2">
    <source>
        <dbReference type="EMBL" id="KAK1903679.1"/>
    </source>
</evidence>
<keyword evidence="2" id="KW-0418">Kinase</keyword>
<reference evidence="2" key="1">
    <citation type="submission" date="2023-04" db="EMBL/GenBank/DDBJ databases">
        <title>Chromosome-level genome of Chaenocephalus aceratus.</title>
        <authorList>
            <person name="Park H."/>
        </authorList>
    </citation>
    <scope>NUCLEOTIDE SEQUENCE</scope>
    <source>
        <strain evidence="2">DE</strain>
        <tissue evidence="2">Muscle</tissue>
    </source>
</reference>
<evidence type="ECO:0000313" key="3">
    <source>
        <dbReference type="Proteomes" id="UP001228049"/>
    </source>
</evidence>
<gene>
    <name evidence="2" type="ORF">KUDE01_010867</name>
</gene>
<feature type="region of interest" description="Disordered" evidence="1">
    <location>
        <begin position="1"/>
        <end position="22"/>
    </location>
</feature>
<comment type="caution">
    <text evidence="2">The sequence shown here is derived from an EMBL/GenBank/DDBJ whole genome shotgun (WGS) entry which is preliminary data.</text>
</comment>
<dbReference type="AlphaFoldDB" id="A0AAD9FJ38"/>
<dbReference type="GO" id="GO:0016301">
    <property type="term" value="F:kinase activity"/>
    <property type="evidence" value="ECO:0007669"/>
    <property type="project" value="UniProtKB-KW"/>
</dbReference>